<dbReference type="CDD" id="cd01132">
    <property type="entry name" value="F1-ATPase_alpha_CD"/>
    <property type="match status" value="1"/>
</dbReference>
<evidence type="ECO:0000256" key="7">
    <source>
        <dbReference type="ARBA" id="ARBA00022840"/>
    </source>
</evidence>
<gene>
    <name evidence="14" type="primary">atpA</name>
    <name evidence="18" type="ORF">SAMN02745146_0570</name>
</gene>
<feature type="domain" description="ATPase F1/V1/A1 complex alpha/beta subunit N-terminal" evidence="17">
    <location>
        <begin position="27"/>
        <end position="93"/>
    </location>
</feature>
<feature type="domain" description="ATP synthase alpha subunit C-terminal" evidence="16">
    <location>
        <begin position="396"/>
        <end position="519"/>
    </location>
</feature>
<proteinExistence type="inferred from homology"/>
<evidence type="ECO:0000256" key="11">
    <source>
        <dbReference type="ARBA" id="ARBA00023196"/>
    </source>
</evidence>
<dbReference type="PANTHER" id="PTHR48082:SF2">
    <property type="entry name" value="ATP SYNTHASE SUBUNIT ALPHA, MITOCHONDRIAL"/>
    <property type="match status" value="1"/>
</dbReference>
<evidence type="ECO:0000256" key="2">
    <source>
        <dbReference type="ARBA" id="ARBA00004170"/>
    </source>
</evidence>
<dbReference type="SUPFAM" id="SSF52540">
    <property type="entry name" value="P-loop containing nucleoside triphosphate hydrolases"/>
    <property type="match status" value="1"/>
</dbReference>
<dbReference type="SUPFAM" id="SSF47917">
    <property type="entry name" value="C-terminal domain of alpha and beta subunits of F1 ATP synthase"/>
    <property type="match status" value="1"/>
</dbReference>
<dbReference type="GO" id="GO:0043531">
    <property type="term" value="F:ADP binding"/>
    <property type="evidence" value="ECO:0007669"/>
    <property type="project" value="TreeGrafter"/>
</dbReference>
<dbReference type="RefSeq" id="WP_073105032.1">
    <property type="nucleotide sequence ID" value="NZ_FQYN01000001.1"/>
</dbReference>
<protein>
    <recommendedName>
        <fullName evidence="14">ATP synthase subunit alpha</fullName>
        <ecNumber evidence="14">7.1.2.2</ecNumber>
    </recommendedName>
    <alternativeName>
        <fullName evidence="14">ATP synthase F1 sector subunit alpha</fullName>
    </alternativeName>
    <alternativeName>
        <fullName evidence="14">F-ATPase subunit alpha</fullName>
    </alternativeName>
</protein>
<keyword evidence="14" id="KW-1003">Cell membrane</keyword>
<dbReference type="PIRSF" id="PIRSF039088">
    <property type="entry name" value="F_ATPase_subunit_alpha"/>
    <property type="match status" value="1"/>
</dbReference>
<dbReference type="InterPro" id="IPR004100">
    <property type="entry name" value="ATPase_F1/V1/A1_a/bsu_N"/>
</dbReference>
<evidence type="ECO:0000256" key="12">
    <source>
        <dbReference type="ARBA" id="ARBA00023310"/>
    </source>
</evidence>
<comment type="subunit">
    <text evidence="13">F-type ATPases have 2 components, CF(1) - the catalytic core - and CF(0) - the membrane proton channel. CF(1) has five subunits: alpha(3), beta(3), gamma(1), delta(1), epsilon(1). CF(0) has four main subunits: a(1), b(1), b'(1) and c(9-12).</text>
</comment>
<evidence type="ECO:0000313" key="19">
    <source>
        <dbReference type="Proteomes" id="UP000184418"/>
    </source>
</evidence>
<keyword evidence="19" id="KW-1185">Reference proteome</keyword>
<evidence type="ECO:0000256" key="4">
    <source>
        <dbReference type="ARBA" id="ARBA00022448"/>
    </source>
</evidence>
<evidence type="ECO:0000313" key="18">
    <source>
        <dbReference type="EMBL" id="SHI33579.1"/>
    </source>
</evidence>
<dbReference type="HAMAP" id="MF_01346">
    <property type="entry name" value="ATP_synth_alpha_bact"/>
    <property type="match status" value="1"/>
</dbReference>
<sequence length="527" mass="56946">MADVRPDEVSAILREQLSNFKTEAELEEVGTVLQVGDGVARIYGLGNAQAGELIEFENGLQALVLNLEEDNVGAVMLGDYSEIREGATVKRTNKIASIKVGEGIIGRVVNTLGQPIDGRGPIAGDTYEMPLERKAPGVIFRQPVTEPMQTGIKAIDAMIPIGRGQRELIIGDRQTGKSTVALDAILNQREFFERGEPVFCIYVAVGQKASTVAQIVQALTKGGAMDYTVVVAATAADPAPMQFFAPFTGAAIGEFFRDTGRPALVVYDDLSKQAVAYREVSLLLRRPPGREAYPGDVFYLHSRLLERAAKINASDTIAADMNDLPDSIRHMVKGGGSLTALPIIETQAGDVSAYIPTNVISITDGQIFLETNLFNSGVRPAINVGISVSRVGGNAQIKSMKKVAGTLKLDQAQFRELEAFAKFGSDLDASTKLTIERGRRNLEILKQPQFSPVKVEDQVAIIYAATNGLLDLVPVDKVRAFETEFRQVMQSRHPEALKSLKAGKLDDEITGAIRQVAKDLSAVYASK</sequence>
<dbReference type="OrthoDB" id="9803053at2"/>
<dbReference type="InterPro" id="IPR020003">
    <property type="entry name" value="ATPase_a/bsu_AS"/>
</dbReference>
<feature type="site" description="Required for activity" evidence="14">
    <location>
        <position position="387"/>
    </location>
</feature>
<evidence type="ECO:0000259" key="17">
    <source>
        <dbReference type="Pfam" id="PF02874"/>
    </source>
</evidence>
<dbReference type="STRING" id="1121955.SAMN02745146_0570"/>
<dbReference type="NCBIfam" id="NF009884">
    <property type="entry name" value="PRK13343.1"/>
    <property type="match status" value="1"/>
</dbReference>
<dbReference type="Pfam" id="PF00306">
    <property type="entry name" value="ATP-synt_ab_C"/>
    <property type="match status" value="1"/>
</dbReference>
<keyword evidence="4 14" id="KW-0813">Transport</keyword>
<dbReference type="SUPFAM" id="SSF50615">
    <property type="entry name" value="N-terminal domain of alpha and beta subunits of F1 ATP synthase"/>
    <property type="match status" value="1"/>
</dbReference>
<dbReference type="InterPro" id="IPR023366">
    <property type="entry name" value="ATP_synth_asu-like_sf"/>
</dbReference>
<evidence type="ECO:0000259" key="16">
    <source>
        <dbReference type="Pfam" id="PF00306"/>
    </source>
</evidence>
<accession>A0A1M6AAU3</accession>
<dbReference type="InterPro" id="IPR036121">
    <property type="entry name" value="ATPase_F1/V1/A1_a/bsu_N_sf"/>
</dbReference>
<evidence type="ECO:0000256" key="6">
    <source>
        <dbReference type="ARBA" id="ARBA00022781"/>
    </source>
</evidence>
<dbReference type="PROSITE" id="PS00152">
    <property type="entry name" value="ATPASE_ALPHA_BETA"/>
    <property type="match status" value="1"/>
</dbReference>
<name>A0A1M6AAU3_9BACT</name>
<dbReference type="InterPro" id="IPR038376">
    <property type="entry name" value="ATP_synth_asu_C_sf"/>
</dbReference>
<dbReference type="InterPro" id="IPR005294">
    <property type="entry name" value="ATP_synth_F1_asu"/>
</dbReference>
<reference evidence="18 19" key="1">
    <citation type="submission" date="2016-11" db="EMBL/GenBank/DDBJ databases">
        <authorList>
            <person name="Jaros S."/>
            <person name="Januszkiewicz K."/>
            <person name="Wedrychowicz H."/>
        </authorList>
    </citation>
    <scope>NUCLEOTIDE SEQUENCE [LARGE SCALE GENOMIC DNA]</scope>
    <source>
        <strain evidence="18 19">DSM 21074</strain>
    </source>
</reference>
<dbReference type="InterPro" id="IPR000793">
    <property type="entry name" value="ATP_synth_asu_C"/>
</dbReference>
<organism evidence="18 19">
    <name type="scientific">Hymenobacter daecheongensis DSM 21074</name>
    <dbReference type="NCBI Taxonomy" id="1121955"/>
    <lineage>
        <taxon>Bacteria</taxon>
        <taxon>Pseudomonadati</taxon>
        <taxon>Bacteroidota</taxon>
        <taxon>Cytophagia</taxon>
        <taxon>Cytophagales</taxon>
        <taxon>Hymenobacteraceae</taxon>
        <taxon>Hymenobacter</taxon>
    </lineage>
</organism>
<keyword evidence="8 14" id="KW-1278">Translocase</keyword>
<dbReference type="InterPro" id="IPR033732">
    <property type="entry name" value="ATP_synth_F1_a_nt-bd_dom"/>
</dbReference>
<evidence type="ECO:0000259" key="15">
    <source>
        <dbReference type="Pfam" id="PF00006"/>
    </source>
</evidence>
<evidence type="ECO:0000256" key="9">
    <source>
        <dbReference type="ARBA" id="ARBA00023065"/>
    </source>
</evidence>
<evidence type="ECO:0000256" key="5">
    <source>
        <dbReference type="ARBA" id="ARBA00022741"/>
    </source>
</evidence>
<feature type="binding site" evidence="14">
    <location>
        <begin position="171"/>
        <end position="178"/>
    </location>
    <ligand>
        <name>ATP</name>
        <dbReference type="ChEBI" id="CHEBI:30616"/>
    </ligand>
</feature>
<dbReference type="EMBL" id="FQYN01000001">
    <property type="protein sequence ID" value="SHI33579.1"/>
    <property type="molecule type" value="Genomic_DNA"/>
</dbReference>
<comment type="similarity">
    <text evidence="3 14">Belongs to the ATPase alpha/beta chains family.</text>
</comment>
<keyword evidence="9 14" id="KW-0406">Ion transport</keyword>
<keyword evidence="10 14" id="KW-0472">Membrane</keyword>
<dbReference type="GO" id="GO:0045259">
    <property type="term" value="C:proton-transporting ATP synthase complex"/>
    <property type="evidence" value="ECO:0007669"/>
    <property type="project" value="UniProtKB-KW"/>
</dbReference>
<comment type="catalytic activity">
    <reaction evidence="14">
        <text>ATP + H2O + 4 H(+)(in) = ADP + phosphate + 5 H(+)(out)</text>
        <dbReference type="Rhea" id="RHEA:57720"/>
        <dbReference type="ChEBI" id="CHEBI:15377"/>
        <dbReference type="ChEBI" id="CHEBI:15378"/>
        <dbReference type="ChEBI" id="CHEBI:30616"/>
        <dbReference type="ChEBI" id="CHEBI:43474"/>
        <dbReference type="ChEBI" id="CHEBI:456216"/>
        <dbReference type="EC" id="7.1.2.2"/>
    </reaction>
</comment>
<feature type="domain" description="ATPase F1/V1/A1 complex alpha/beta subunit nucleotide-binding" evidence="15">
    <location>
        <begin position="151"/>
        <end position="389"/>
    </location>
</feature>
<comment type="function">
    <text evidence="1 14">Produces ATP from ADP in the presence of a proton gradient across the membrane. The alpha chain is a regulatory subunit.</text>
</comment>
<keyword evidence="11 14" id="KW-0139">CF(1)</keyword>
<dbReference type="GO" id="GO:0005524">
    <property type="term" value="F:ATP binding"/>
    <property type="evidence" value="ECO:0007669"/>
    <property type="project" value="UniProtKB-UniRule"/>
</dbReference>
<keyword evidence="6 14" id="KW-0375">Hydrogen ion transport</keyword>
<dbReference type="FunFam" id="1.20.150.20:FF:000001">
    <property type="entry name" value="ATP synthase subunit alpha"/>
    <property type="match status" value="1"/>
</dbReference>
<dbReference type="FunFam" id="3.40.50.300:FF:000002">
    <property type="entry name" value="ATP synthase subunit alpha"/>
    <property type="match status" value="1"/>
</dbReference>
<dbReference type="NCBIfam" id="TIGR00962">
    <property type="entry name" value="atpA"/>
    <property type="match status" value="1"/>
</dbReference>
<dbReference type="AlphaFoldDB" id="A0A1M6AAU3"/>
<dbReference type="PANTHER" id="PTHR48082">
    <property type="entry name" value="ATP SYNTHASE SUBUNIT ALPHA, MITOCHONDRIAL"/>
    <property type="match status" value="1"/>
</dbReference>
<dbReference type="InterPro" id="IPR027417">
    <property type="entry name" value="P-loop_NTPase"/>
</dbReference>
<dbReference type="Pfam" id="PF02874">
    <property type="entry name" value="ATP-synt_ab_N"/>
    <property type="match status" value="1"/>
</dbReference>
<keyword evidence="12 14" id="KW-0066">ATP synthesis</keyword>
<evidence type="ECO:0000256" key="14">
    <source>
        <dbReference type="HAMAP-Rule" id="MF_01346"/>
    </source>
</evidence>
<comment type="subcellular location">
    <subcellularLocation>
        <location evidence="14">Cell membrane</location>
        <topology evidence="14">Peripheral membrane protein</topology>
    </subcellularLocation>
    <subcellularLocation>
        <location evidence="2">Membrane</location>
        <topology evidence="2">Peripheral membrane protein</topology>
    </subcellularLocation>
</comment>
<dbReference type="Gene3D" id="1.20.150.20">
    <property type="entry name" value="ATP synthase alpha/beta chain, C-terminal domain"/>
    <property type="match status" value="1"/>
</dbReference>
<evidence type="ECO:0000256" key="8">
    <source>
        <dbReference type="ARBA" id="ARBA00022967"/>
    </source>
</evidence>
<dbReference type="GO" id="GO:0005886">
    <property type="term" value="C:plasma membrane"/>
    <property type="evidence" value="ECO:0007669"/>
    <property type="project" value="UniProtKB-SubCell"/>
</dbReference>
<dbReference type="EC" id="7.1.2.2" evidence="14"/>
<dbReference type="FunFam" id="2.40.30.20:FF:000001">
    <property type="entry name" value="ATP synthase subunit alpha"/>
    <property type="match status" value="1"/>
</dbReference>
<evidence type="ECO:0000256" key="3">
    <source>
        <dbReference type="ARBA" id="ARBA00008936"/>
    </source>
</evidence>
<evidence type="ECO:0000256" key="13">
    <source>
        <dbReference type="ARBA" id="ARBA00026013"/>
    </source>
</evidence>
<dbReference type="CDD" id="cd18113">
    <property type="entry name" value="ATP-synt_F1_alpha_C"/>
    <property type="match status" value="1"/>
</dbReference>
<keyword evidence="5 14" id="KW-0547">Nucleotide-binding</keyword>
<evidence type="ECO:0000256" key="1">
    <source>
        <dbReference type="ARBA" id="ARBA00003784"/>
    </source>
</evidence>
<keyword evidence="7 14" id="KW-0067">ATP-binding</keyword>
<evidence type="ECO:0000256" key="10">
    <source>
        <dbReference type="ARBA" id="ARBA00023136"/>
    </source>
</evidence>
<dbReference type="Gene3D" id="3.40.50.300">
    <property type="entry name" value="P-loop containing nucleotide triphosphate hydrolases"/>
    <property type="match status" value="1"/>
</dbReference>
<dbReference type="InterPro" id="IPR000194">
    <property type="entry name" value="ATPase_F1/V1/A1_a/bsu_nucl-bd"/>
</dbReference>
<dbReference type="Gene3D" id="2.40.30.20">
    <property type="match status" value="1"/>
</dbReference>
<dbReference type="GO" id="GO:0046933">
    <property type="term" value="F:proton-transporting ATP synthase activity, rotational mechanism"/>
    <property type="evidence" value="ECO:0007669"/>
    <property type="project" value="UniProtKB-UniRule"/>
</dbReference>
<dbReference type="CDD" id="cd18116">
    <property type="entry name" value="ATP-synt_F1_alpha_N"/>
    <property type="match status" value="1"/>
</dbReference>
<dbReference type="Proteomes" id="UP000184418">
    <property type="component" value="Unassembled WGS sequence"/>
</dbReference>
<dbReference type="Pfam" id="PF00006">
    <property type="entry name" value="ATP-synt_ab"/>
    <property type="match status" value="1"/>
</dbReference>